<gene>
    <name evidence="5" type="ORF">C4K07_3064</name>
</gene>
<protein>
    <submittedName>
        <fullName evidence="5">ABC transporter, ATP-binding protein</fullName>
    </submittedName>
</protein>
<dbReference type="PANTHER" id="PTHR42711:SF4">
    <property type="entry name" value="ABC TRANSPORTER RELATED"/>
    <property type="match status" value="1"/>
</dbReference>
<dbReference type="SMART" id="SM00382">
    <property type="entry name" value="AAA"/>
    <property type="match status" value="1"/>
</dbReference>
<evidence type="ECO:0000256" key="3">
    <source>
        <dbReference type="ARBA" id="ARBA00022840"/>
    </source>
</evidence>
<dbReference type="SUPFAM" id="SSF52540">
    <property type="entry name" value="P-loop containing nucleoside triphosphate hydrolases"/>
    <property type="match status" value="1"/>
</dbReference>
<proteinExistence type="predicted"/>
<evidence type="ECO:0000256" key="1">
    <source>
        <dbReference type="ARBA" id="ARBA00022448"/>
    </source>
</evidence>
<evidence type="ECO:0000256" key="2">
    <source>
        <dbReference type="ARBA" id="ARBA00022741"/>
    </source>
</evidence>
<dbReference type="InterPro" id="IPR003593">
    <property type="entry name" value="AAA+_ATPase"/>
</dbReference>
<feature type="domain" description="ABC transporter" evidence="4">
    <location>
        <begin position="5"/>
        <end position="258"/>
    </location>
</feature>
<dbReference type="Gene3D" id="3.40.50.300">
    <property type="entry name" value="P-loop containing nucleotide triphosphate hydrolases"/>
    <property type="match status" value="1"/>
</dbReference>
<keyword evidence="1" id="KW-0813">Transport</keyword>
<evidence type="ECO:0000259" key="4">
    <source>
        <dbReference type="PROSITE" id="PS50893"/>
    </source>
</evidence>
<keyword evidence="3 5" id="KW-0067">ATP-binding</keyword>
<dbReference type="GO" id="GO:0005524">
    <property type="term" value="F:ATP binding"/>
    <property type="evidence" value="ECO:0007669"/>
    <property type="project" value="UniProtKB-KW"/>
</dbReference>
<organism evidence="5 6">
    <name type="scientific">Pseudomonas chlororaphis subsp. aureofaciens</name>
    <dbReference type="NCBI Taxonomy" id="587851"/>
    <lineage>
        <taxon>Bacteria</taxon>
        <taxon>Pseudomonadati</taxon>
        <taxon>Pseudomonadota</taxon>
        <taxon>Gammaproteobacteria</taxon>
        <taxon>Pseudomonadales</taxon>
        <taxon>Pseudomonadaceae</taxon>
        <taxon>Pseudomonas</taxon>
    </lineage>
</organism>
<dbReference type="PROSITE" id="PS50893">
    <property type="entry name" value="ABC_TRANSPORTER_2"/>
    <property type="match status" value="1"/>
</dbReference>
<keyword evidence="2" id="KW-0547">Nucleotide-binding</keyword>
<sequence>MSKAIELCDVSKVYEVYRASDGHSRSLLRYFRREKEFIPAVRDVSFSIDAGEVVGFLGGNGAGKTTTLKMLSGIVRPSSGHLSVLGHEPFKRRPEFLKSITLVMGQKQQLTWDLPALESFHLHGALYDIPPAECRRRIDELCELLSAGDIARRPVRKLSLGERMKCELILSLLHRPSILFLDEPTIGLDLEMQVAIRKFLVDYNKAFGATIILTSHYMADIEALANRVIVLDRGQVVFDGGRQALVKAHVSERRVCLRFSSAVSDESLRPYGELIRLDNEGAELLVPEEQVAKTVAQLLASFPVTDISIQSPSLEQAFPRLLLPREHA</sequence>
<dbReference type="InterPro" id="IPR027417">
    <property type="entry name" value="P-loop_NTPase"/>
</dbReference>
<reference evidence="5 6" key="1">
    <citation type="submission" date="2018-03" db="EMBL/GenBank/DDBJ databases">
        <title>Diversity of phytobeneficial traits revealed by whole-genome analysis of worldwide-isolated phenazine-producing Pseudomonas spp.</title>
        <authorList>
            <person name="Biessy A."/>
            <person name="Novinscak A."/>
            <person name="Blom J."/>
            <person name="Leger G."/>
            <person name="Thomashow L.S."/>
            <person name="Cazorla F.M."/>
            <person name="Josic D."/>
            <person name="Filion M."/>
        </authorList>
    </citation>
    <scope>NUCLEOTIDE SEQUENCE [LARGE SCALE GENOMIC DNA]</scope>
    <source>
        <strain evidence="5 6">ChPhzS24</strain>
    </source>
</reference>
<dbReference type="Proteomes" id="UP000280455">
    <property type="component" value="Chromosome"/>
</dbReference>
<dbReference type="InterPro" id="IPR003439">
    <property type="entry name" value="ABC_transporter-like_ATP-bd"/>
</dbReference>
<name>A0AAD0ZIR9_9PSED</name>
<dbReference type="RefSeq" id="WP_016702952.1">
    <property type="nucleotide sequence ID" value="NZ_CP027749.1"/>
</dbReference>
<evidence type="ECO:0000313" key="6">
    <source>
        <dbReference type="Proteomes" id="UP000280455"/>
    </source>
</evidence>
<dbReference type="EMBL" id="CP027750">
    <property type="protein sequence ID" value="AZE29849.1"/>
    <property type="molecule type" value="Genomic_DNA"/>
</dbReference>
<evidence type="ECO:0000313" key="5">
    <source>
        <dbReference type="EMBL" id="AZE29849.1"/>
    </source>
</evidence>
<dbReference type="PANTHER" id="PTHR42711">
    <property type="entry name" value="ABC TRANSPORTER ATP-BINDING PROTEIN"/>
    <property type="match status" value="1"/>
</dbReference>
<dbReference type="InterPro" id="IPR050763">
    <property type="entry name" value="ABC_transporter_ATP-binding"/>
</dbReference>
<dbReference type="Pfam" id="PF00005">
    <property type="entry name" value="ABC_tran"/>
    <property type="match status" value="1"/>
</dbReference>
<accession>A0AAD0ZIR9</accession>
<dbReference type="GO" id="GO:0016887">
    <property type="term" value="F:ATP hydrolysis activity"/>
    <property type="evidence" value="ECO:0007669"/>
    <property type="project" value="InterPro"/>
</dbReference>
<dbReference type="AlphaFoldDB" id="A0AAD0ZIR9"/>